<dbReference type="KEGG" id="salf:SMD44_03336"/>
<dbReference type="AlphaFoldDB" id="A0A1Z1WBS6"/>
<dbReference type="EMBL" id="CP021748">
    <property type="protein sequence ID" value="ARX83906.1"/>
    <property type="molecule type" value="Genomic_DNA"/>
</dbReference>
<keyword evidence="2" id="KW-1185">Reference proteome</keyword>
<gene>
    <name evidence="1" type="ORF">SMD44_03336</name>
</gene>
<evidence type="ECO:0000313" key="2">
    <source>
        <dbReference type="Proteomes" id="UP000195880"/>
    </source>
</evidence>
<name>A0A1Z1WBS6_9ACTN</name>
<proteinExistence type="predicted"/>
<reference evidence="1 2" key="1">
    <citation type="submission" date="2017-05" db="EMBL/GenBank/DDBJ databases">
        <title>Streptomyces alboflavus Genome sequencing and assembly.</title>
        <authorList>
            <person name="Wang Y."/>
            <person name="Du B."/>
            <person name="Ding Y."/>
            <person name="Liu H."/>
            <person name="Hou Q."/>
            <person name="Liu K."/>
            <person name="Wang C."/>
            <person name="Yao L."/>
        </authorList>
    </citation>
    <scope>NUCLEOTIDE SEQUENCE [LARGE SCALE GENOMIC DNA]</scope>
    <source>
        <strain evidence="1 2">MDJK44</strain>
    </source>
</reference>
<sequence>MPGASLTTLLGAYGADIVDITDTWAGP</sequence>
<organism evidence="1 2">
    <name type="scientific">Streptomyces alboflavus</name>
    <dbReference type="NCBI Taxonomy" id="67267"/>
    <lineage>
        <taxon>Bacteria</taxon>
        <taxon>Bacillati</taxon>
        <taxon>Actinomycetota</taxon>
        <taxon>Actinomycetes</taxon>
        <taxon>Kitasatosporales</taxon>
        <taxon>Streptomycetaceae</taxon>
        <taxon>Streptomyces</taxon>
    </lineage>
</organism>
<accession>A0A1Z1WBS6</accession>
<protein>
    <submittedName>
        <fullName evidence="1">Uncharacterized protein</fullName>
    </submittedName>
</protein>
<dbReference type="Proteomes" id="UP000195880">
    <property type="component" value="Chromosome"/>
</dbReference>
<evidence type="ECO:0000313" key="1">
    <source>
        <dbReference type="EMBL" id="ARX83906.1"/>
    </source>
</evidence>